<dbReference type="AlphaFoldDB" id="A0A3S5CK97"/>
<gene>
    <name evidence="2" type="ORF">PXEA_LOCUS21628</name>
</gene>
<reference evidence="2" key="1">
    <citation type="submission" date="2018-11" db="EMBL/GenBank/DDBJ databases">
        <authorList>
            <consortium name="Pathogen Informatics"/>
        </authorList>
    </citation>
    <scope>NUCLEOTIDE SEQUENCE</scope>
</reference>
<accession>A0A3S5CK97</accession>
<sequence length="80" mass="8965">MLVLDIQSASPPSHQQHAASFLPPSEGGLQFQFGKPRGQSICCRWRQTVASCDNRLGQRQHFLPQTFVRLDPWASVSQTT</sequence>
<dbReference type="Proteomes" id="UP000784294">
    <property type="component" value="Unassembled WGS sequence"/>
</dbReference>
<dbReference type="EMBL" id="CAAALY010093045">
    <property type="protein sequence ID" value="VEL28188.1"/>
    <property type="molecule type" value="Genomic_DNA"/>
</dbReference>
<evidence type="ECO:0000313" key="2">
    <source>
        <dbReference type="EMBL" id="VEL28188.1"/>
    </source>
</evidence>
<feature type="region of interest" description="Disordered" evidence="1">
    <location>
        <begin position="1"/>
        <end position="20"/>
    </location>
</feature>
<evidence type="ECO:0000313" key="3">
    <source>
        <dbReference type="Proteomes" id="UP000784294"/>
    </source>
</evidence>
<proteinExistence type="predicted"/>
<organism evidence="2 3">
    <name type="scientific">Protopolystoma xenopodis</name>
    <dbReference type="NCBI Taxonomy" id="117903"/>
    <lineage>
        <taxon>Eukaryota</taxon>
        <taxon>Metazoa</taxon>
        <taxon>Spiralia</taxon>
        <taxon>Lophotrochozoa</taxon>
        <taxon>Platyhelminthes</taxon>
        <taxon>Monogenea</taxon>
        <taxon>Polyopisthocotylea</taxon>
        <taxon>Polystomatidea</taxon>
        <taxon>Polystomatidae</taxon>
        <taxon>Protopolystoma</taxon>
    </lineage>
</organism>
<comment type="caution">
    <text evidence="2">The sequence shown here is derived from an EMBL/GenBank/DDBJ whole genome shotgun (WGS) entry which is preliminary data.</text>
</comment>
<protein>
    <submittedName>
        <fullName evidence="2">Uncharacterized protein</fullName>
    </submittedName>
</protein>
<keyword evidence="3" id="KW-1185">Reference proteome</keyword>
<name>A0A3S5CK97_9PLAT</name>
<feature type="compositionally biased region" description="Polar residues" evidence="1">
    <location>
        <begin position="7"/>
        <end position="18"/>
    </location>
</feature>
<evidence type="ECO:0000256" key="1">
    <source>
        <dbReference type="SAM" id="MobiDB-lite"/>
    </source>
</evidence>